<name>A0ABX6QTC5_9HYPH</name>
<protein>
    <submittedName>
        <fullName evidence="2">Uncharacterized protein</fullName>
    </submittedName>
</protein>
<feature type="transmembrane region" description="Helical" evidence="1">
    <location>
        <begin position="28"/>
        <end position="49"/>
    </location>
</feature>
<evidence type="ECO:0000313" key="3">
    <source>
        <dbReference type="Proteomes" id="UP000308530"/>
    </source>
</evidence>
<keyword evidence="3" id="KW-1185">Reference proteome</keyword>
<evidence type="ECO:0000256" key="1">
    <source>
        <dbReference type="SAM" id="Phobius"/>
    </source>
</evidence>
<proteinExistence type="predicted"/>
<sequence length="128" mass="13782">MTQFDEHEEEEKPLDPVMEGVRRKMVKLQLISGSIMFLMFLAVLGSIFYKLTQDAETTETVTSGGLSVPADQPITATAQLPTGFRILSTALSGNQLLIDGVTVEGVRKALVFDIAVGRIVADITLGGN</sequence>
<keyword evidence="1" id="KW-1133">Transmembrane helix</keyword>
<dbReference type="EMBL" id="CP058350">
    <property type="protein sequence ID" value="QLF71455.1"/>
    <property type="molecule type" value="Genomic_DNA"/>
</dbReference>
<organism evidence="2 3">
    <name type="scientific">Peteryoungia desertarenae</name>
    <dbReference type="NCBI Taxonomy" id="1813451"/>
    <lineage>
        <taxon>Bacteria</taxon>
        <taxon>Pseudomonadati</taxon>
        <taxon>Pseudomonadota</taxon>
        <taxon>Alphaproteobacteria</taxon>
        <taxon>Hyphomicrobiales</taxon>
        <taxon>Rhizobiaceae</taxon>
        <taxon>Peteryoungia</taxon>
    </lineage>
</organism>
<keyword evidence="1" id="KW-0812">Transmembrane</keyword>
<evidence type="ECO:0000313" key="2">
    <source>
        <dbReference type="EMBL" id="QLF71455.1"/>
    </source>
</evidence>
<gene>
    <name evidence="2" type="ORF">FE840_017065</name>
</gene>
<reference evidence="2 3" key="1">
    <citation type="submission" date="2020-06" db="EMBL/GenBank/DDBJ databases">
        <title>Genome sequence of Rhizobium sp strain ADMK78.</title>
        <authorList>
            <person name="Rahi P."/>
        </authorList>
    </citation>
    <scope>NUCLEOTIDE SEQUENCE [LARGE SCALE GENOMIC DNA]</scope>
    <source>
        <strain evidence="2 3">ADMK78</strain>
    </source>
</reference>
<accession>A0ABX6QTC5</accession>
<keyword evidence="1" id="KW-0472">Membrane</keyword>
<dbReference type="Proteomes" id="UP000308530">
    <property type="component" value="Chromosome"/>
</dbReference>
<dbReference type="RefSeq" id="WP_138287818.1">
    <property type="nucleotide sequence ID" value="NZ_CP058350.1"/>
</dbReference>